<keyword evidence="2" id="KW-1185">Reference proteome</keyword>
<name>A0ABW4SY55_9ACTN</name>
<dbReference type="EMBL" id="JBHUFV010000035">
    <property type="protein sequence ID" value="MFD1934568.1"/>
    <property type="molecule type" value="Genomic_DNA"/>
</dbReference>
<reference evidence="2" key="1">
    <citation type="journal article" date="2019" name="Int. J. Syst. Evol. Microbiol.">
        <title>The Global Catalogue of Microorganisms (GCM) 10K type strain sequencing project: providing services to taxonomists for standard genome sequencing and annotation.</title>
        <authorList>
            <consortium name="The Broad Institute Genomics Platform"/>
            <consortium name="The Broad Institute Genome Sequencing Center for Infectious Disease"/>
            <person name="Wu L."/>
            <person name="Ma J."/>
        </authorList>
    </citation>
    <scope>NUCLEOTIDE SEQUENCE [LARGE SCALE GENOMIC DNA]</scope>
    <source>
        <strain evidence="2">ICMP 6774ER</strain>
    </source>
</reference>
<evidence type="ECO:0000313" key="2">
    <source>
        <dbReference type="Proteomes" id="UP001597368"/>
    </source>
</evidence>
<protein>
    <submittedName>
        <fullName evidence="1">Uncharacterized protein</fullName>
    </submittedName>
</protein>
<sequence length="196" mass="21492">MSEVPGEPSWLDGVYGEGSARSLVEGYVHLDLTVLGEGPGAAERAVRTEEEEGWRIRLDDAEVFVPHRAEAEARRDGLTFGTGISELIDPGQWVLLGATYGRRAVEAGLFFAVDPSSDEKYAAIVADWRFAADAAAEALKFVPDGAEELGANSFWTDMGRAAFAREPERFTRARMESDLAYYREGLDGFMDLHAEP</sequence>
<comment type="caution">
    <text evidence="1">The sequence shown here is derived from an EMBL/GenBank/DDBJ whole genome shotgun (WGS) entry which is preliminary data.</text>
</comment>
<dbReference type="RefSeq" id="WP_379574655.1">
    <property type="nucleotide sequence ID" value="NZ_JBHUFV010000035.1"/>
</dbReference>
<dbReference type="Proteomes" id="UP001597368">
    <property type="component" value="Unassembled WGS sequence"/>
</dbReference>
<evidence type="ECO:0000313" key="1">
    <source>
        <dbReference type="EMBL" id="MFD1934568.1"/>
    </source>
</evidence>
<organism evidence="1 2">
    <name type="scientific">Nonomuraea mangrovi</name>
    <dbReference type="NCBI Taxonomy" id="2316207"/>
    <lineage>
        <taxon>Bacteria</taxon>
        <taxon>Bacillati</taxon>
        <taxon>Actinomycetota</taxon>
        <taxon>Actinomycetes</taxon>
        <taxon>Streptosporangiales</taxon>
        <taxon>Streptosporangiaceae</taxon>
        <taxon>Nonomuraea</taxon>
    </lineage>
</organism>
<proteinExistence type="predicted"/>
<accession>A0ABW4SY55</accession>
<gene>
    <name evidence="1" type="ORF">ACFSKW_24155</name>
</gene>